<evidence type="ECO:0000256" key="1">
    <source>
        <dbReference type="SAM" id="MobiDB-lite"/>
    </source>
</evidence>
<feature type="compositionally biased region" description="Polar residues" evidence="1">
    <location>
        <begin position="46"/>
        <end position="75"/>
    </location>
</feature>
<dbReference type="SUPFAM" id="SSF52402">
    <property type="entry name" value="Adenine nucleotide alpha hydrolases-like"/>
    <property type="match status" value="1"/>
</dbReference>
<feature type="compositionally biased region" description="Acidic residues" evidence="1">
    <location>
        <begin position="422"/>
        <end position="441"/>
    </location>
</feature>
<dbReference type="PANTHER" id="PTHR47815:SF1">
    <property type="entry name" value="UNIVERSAL STRESS PROTEIN A FAMILY PROTEIN C25B2.10"/>
    <property type="match status" value="1"/>
</dbReference>
<feature type="domain" description="UspA" evidence="2">
    <location>
        <begin position="182"/>
        <end position="314"/>
    </location>
</feature>
<dbReference type="PANTHER" id="PTHR47815">
    <property type="entry name" value="UNIVERSAL STRESS PROTEIN A FAMILY PROTEIN C25B2.10"/>
    <property type="match status" value="1"/>
</dbReference>
<dbReference type="Pfam" id="PF00582">
    <property type="entry name" value="Usp"/>
    <property type="match status" value="1"/>
</dbReference>
<name>A0ABR4DMI9_9PEZI</name>
<proteinExistence type="predicted"/>
<dbReference type="RefSeq" id="XP_070870234.1">
    <property type="nucleotide sequence ID" value="XM_071014573.1"/>
</dbReference>
<dbReference type="InterPro" id="IPR014729">
    <property type="entry name" value="Rossmann-like_a/b/a_fold"/>
</dbReference>
<organism evidence="3 4">
    <name type="scientific">Remersonia thermophila</name>
    <dbReference type="NCBI Taxonomy" id="72144"/>
    <lineage>
        <taxon>Eukaryota</taxon>
        <taxon>Fungi</taxon>
        <taxon>Dikarya</taxon>
        <taxon>Ascomycota</taxon>
        <taxon>Pezizomycotina</taxon>
        <taxon>Sordariomycetes</taxon>
        <taxon>Sordariomycetidae</taxon>
        <taxon>Sordariales</taxon>
        <taxon>Sordariales incertae sedis</taxon>
        <taxon>Remersonia</taxon>
    </lineage>
</organism>
<sequence>MAEVVNHVARLNSSPAPVRSPDPDRVSPGTQATSNRDNGYFAAHSGANSTSKSNGLSIRFLPTSSNAPSTTTLASGSDEYQADSSRQSSINDITRPPLTHASASTASSTSVTFRPPRNPSLPQGIPRKTDNRRLRQSSPSPVRFEHHVGFDNVPIGEATKNNPSSFTLQARHQGYHPTRRSRTFMIGVDDHNYSQYALVWLLTNMVDDGDEVVCVRVVESPVRPDRNYQEDARQLLETIMSKNELNKAISIVLEYSVGKLHDTFQQLIAIYNPSMLVVGTKGRSLGGFQGLMNARNSFSKYCLQYSPVPVVVVRPDDKRQKKKDKRSQDPSRQSYAQMLAYNAGKHEVDSDLSDVYEFEKGISADEEAHRVAAAIGLPARFDPTIKPYKPREPRRRRQSPSAAASGRTTSLSPPPSSLPAESGDEENDDGDDDDDDDEFEAEIVSSGAGDKTKAELEWEQKERLHAMEMGEAAALLKSSKSVHEYEEDDDDDSQGKGSQ</sequence>
<feature type="region of interest" description="Disordered" evidence="1">
    <location>
        <begin position="315"/>
        <end position="334"/>
    </location>
</feature>
<reference evidence="3 4" key="1">
    <citation type="journal article" date="2024" name="Commun. Biol.">
        <title>Comparative genomic analysis of thermophilic fungi reveals convergent evolutionary adaptations and gene losses.</title>
        <authorList>
            <person name="Steindorff A.S."/>
            <person name="Aguilar-Pontes M.V."/>
            <person name="Robinson A.J."/>
            <person name="Andreopoulos B."/>
            <person name="LaButti K."/>
            <person name="Kuo A."/>
            <person name="Mondo S."/>
            <person name="Riley R."/>
            <person name="Otillar R."/>
            <person name="Haridas S."/>
            <person name="Lipzen A."/>
            <person name="Grimwood J."/>
            <person name="Schmutz J."/>
            <person name="Clum A."/>
            <person name="Reid I.D."/>
            <person name="Moisan M.C."/>
            <person name="Butler G."/>
            <person name="Nguyen T.T.M."/>
            <person name="Dewar K."/>
            <person name="Conant G."/>
            <person name="Drula E."/>
            <person name="Henrissat B."/>
            <person name="Hansel C."/>
            <person name="Singer S."/>
            <person name="Hutchinson M.I."/>
            <person name="de Vries R.P."/>
            <person name="Natvig D.O."/>
            <person name="Powell A.J."/>
            <person name="Tsang A."/>
            <person name="Grigoriev I.V."/>
        </authorList>
    </citation>
    <scope>NUCLEOTIDE SEQUENCE [LARGE SCALE GENOMIC DNA]</scope>
    <source>
        <strain evidence="3 4">ATCC 22073</strain>
    </source>
</reference>
<evidence type="ECO:0000259" key="2">
    <source>
        <dbReference type="Pfam" id="PF00582"/>
    </source>
</evidence>
<evidence type="ECO:0000313" key="3">
    <source>
        <dbReference type="EMBL" id="KAL2271510.1"/>
    </source>
</evidence>
<evidence type="ECO:0000313" key="4">
    <source>
        <dbReference type="Proteomes" id="UP001600064"/>
    </source>
</evidence>
<accession>A0ABR4DMI9</accession>
<feature type="compositionally biased region" description="Low complexity" evidence="1">
    <location>
        <begin position="99"/>
        <end position="110"/>
    </location>
</feature>
<dbReference type="GeneID" id="98129217"/>
<feature type="region of interest" description="Disordered" evidence="1">
    <location>
        <begin position="381"/>
        <end position="499"/>
    </location>
</feature>
<feature type="compositionally biased region" description="Low complexity" evidence="1">
    <location>
        <begin position="399"/>
        <end position="411"/>
    </location>
</feature>
<feature type="region of interest" description="Disordered" evidence="1">
    <location>
        <begin position="1"/>
        <end position="146"/>
    </location>
</feature>
<dbReference type="Proteomes" id="UP001600064">
    <property type="component" value="Unassembled WGS sequence"/>
</dbReference>
<feature type="compositionally biased region" description="Polar residues" evidence="1">
    <location>
        <begin position="28"/>
        <end position="37"/>
    </location>
</feature>
<feature type="compositionally biased region" description="Basic and acidic residues" evidence="1">
    <location>
        <begin position="450"/>
        <end position="468"/>
    </location>
</feature>
<protein>
    <recommendedName>
        <fullName evidence="2">UspA domain-containing protein</fullName>
    </recommendedName>
</protein>
<dbReference type="EMBL" id="JAZGUE010000001">
    <property type="protein sequence ID" value="KAL2271510.1"/>
    <property type="molecule type" value="Genomic_DNA"/>
</dbReference>
<dbReference type="InterPro" id="IPR006016">
    <property type="entry name" value="UspA"/>
</dbReference>
<keyword evidence="4" id="KW-1185">Reference proteome</keyword>
<dbReference type="CDD" id="cd23659">
    <property type="entry name" value="USP_At3g01520-like"/>
    <property type="match status" value="1"/>
</dbReference>
<comment type="caution">
    <text evidence="3">The sequence shown here is derived from an EMBL/GenBank/DDBJ whole genome shotgun (WGS) entry which is preliminary data.</text>
</comment>
<feature type="compositionally biased region" description="Polar residues" evidence="1">
    <location>
        <begin position="82"/>
        <end position="92"/>
    </location>
</feature>
<gene>
    <name evidence="3" type="ORF">VTJ83DRAFT_881</name>
</gene>
<dbReference type="Gene3D" id="3.40.50.620">
    <property type="entry name" value="HUPs"/>
    <property type="match status" value="1"/>
</dbReference>